<keyword evidence="1" id="KW-0723">Serine/threonine-protein kinase</keyword>
<feature type="binding site" evidence="7">
    <location>
        <position position="424"/>
    </location>
    <ligand>
        <name>ATP</name>
        <dbReference type="ChEBI" id="CHEBI:30616"/>
    </ligand>
</feature>
<dbReference type="SUPFAM" id="SSF56112">
    <property type="entry name" value="Protein kinase-like (PK-like)"/>
    <property type="match status" value="1"/>
</dbReference>
<dbReference type="PROSITE" id="PS51375">
    <property type="entry name" value="PPR"/>
    <property type="match status" value="1"/>
</dbReference>
<dbReference type="GO" id="GO:0005524">
    <property type="term" value="F:ATP binding"/>
    <property type="evidence" value="ECO:0007669"/>
    <property type="project" value="UniProtKB-UniRule"/>
</dbReference>
<dbReference type="Proteomes" id="UP000604046">
    <property type="component" value="Unassembled WGS sequence"/>
</dbReference>
<name>A0A812NMW6_9DINO</name>
<evidence type="ECO:0000256" key="3">
    <source>
        <dbReference type="ARBA" id="ARBA00022741"/>
    </source>
</evidence>
<feature type="domain" description="Protein kinase" evidence="9">
    <location>
        <begin position="394"/>
        <end position="634"/>
    </location>
</feature>
<dbReference type="OrthoDB" id="347657at2759"/>
<dbReference type="NCBIfam" id="TIGR00756">
    <property type="entry name" value="PPR"/>
    <property type="match status" value="1"/>
</dbReference>
<evidence type="ECO:0000256" key="8">
    <source>
        <dbReference type="SAM" id="MobiDB-lite"/>
    </source>
</evidence>
<dbReference type="Gene3D" id="1.10.510.10">
    <property type="entry name" value="Transferase(Phosphotransferase) domain 1"/>
    <property type="match status" value="1"/>
</dbReference>
<accession>A0A812NMW6</accession>
<dbReference type="InterPro" id="IPR050205">
    <property type="entry name" value="CDPK_Ser/Thr_kinases"/>
</dbReference>
<comment type="caution">
    <text evidence="10">The sequence shown here is derived from an EMBL/GenBank/DDBJ whole genome shotgun (WGS) entry which is preliminary data.</text>
</comment>
<keyword evidence="4" id="KW-0418">Kinase</keyword>
<sequence length="634" mass="68386">MQALSLLDGMPGAEPAEVRVVGFGWFEVRFTTVISACSKGSEWEVAMGLLRSMARQEVEPDAICYAAAVAHVQGGDDAAGFADRRGALAMLKELWIKRLQPERESLRAAALEIAGTTAFWADSARSTAEGALQGIIDEAGLCALDVPRGNWEVLGCSEDGTMGVWLFNVWLVAAESLCFMVRLFQSLVPGIAVLDVGGPADPTGTSYILSSHRRMRARTGLASCTAAVARHARILAGASGSQTVRRYPTLPTLIQRQDTKEEAAEATSSAPLRRGGEDLLNSLVPVPNAAAESAGLQSPPAASLRTPSDPSKPSLASPREVKIHFDTPRAAPATNKAAGDKTGQAKEVPSATSAVPVPSMSPGKASGRPRASKVVNRKAFQACRQGDVGAVYAWDQRKSLGGGSYGEVFAVKHRFNVKKRVAIKQVGKAGCDDLPRLRMEISVLSSLDHPRVLHFIEAYEDYKDVYIVTELCTGGDLHSCLTQVRGDTSFTRHAANQILRALVYCHSKGVCHRDLKPENVLLVRKLGELRDPPMRLADFGLARQIKAHKRNLCDQISHVKSRASDTSFHDAPPLHSFVGTAEYMAPEVMAVLNSHVFHVGGKSYDFRCDLWSLGVIMHVILVGELPYSLEELHG</sequence>
<dbReference type="InterPro" id="IPR017441">
    <property type="entry name" value="Protein_kinase_ATP_BS"/>
</dbReference>
<keyword evidence="5 7" id="KW-0067">ATP-binding</keyword>
<evidence type="ECO:0000313" key="10">
    <source>
        <dbReference type="EMBL" id="CAE7299572.1"/>
    </source>
</evidence>
<protein>
    <submittedName>
        <fullName evidence="10">CPK3 protein</fullName>
    </submittedName>
</protein>
<dbReference type="PROSITE" id="PS00107">
    <property type="entry name" value="PROTEIN_KINASE_ATP"/>
    <property type="match status" value="1"/>
</dbReference>
<evidence type="ECO:0000256" key="7">
    <source>
        <dbReference type="PROSITE-ProRule" id="PRU10141"/>
    </source>
</evidence>
<dbReference type="GO" id="GO:0004674">
    <property type="term" value="F:protein serine/threonine kinase activity"/>
    <property type="evidence" value="ECO:0007669"/>
    <property type="project" value="UniProtKB-KW"/>
</dbReference>
<evidence type="ECO:0000259" key="9">
    <source>
        <dbReference type="PROSITE" id="PS50011"/>
    </source>
</evidence>
<evidence type="ECO:0000256" key="1">
    <source>
        <dbReference type="ARBA" id="ARBA00022527"/>
    </source>
</evidence>
<evidence type="ECO:0000256" key="4">
    <source>
        <dbReference type="ARBA" id="ARBA00022777"/>
    </source>
</evidence>
<dbReference type="InterPro" id="IPR011009">
    <property type="entry name" value="Kinase-like_dom_sf"/>
</dbReference>
<evidence type="ECO:0000256" key="6">
    <source>
        <dbReference type="PROSITE-ProRule" id="PRU00708"/>
    </source>
</evidence>
<dbReference type="InterPro" id="IPR002885">
    <property type="entry name" value="PPR_rpt"/>
</dbReference>
<evidence type="ECO:0000256" key="2">
    <source>
        <dbReference type="ARBA" id="ARBA00022679"/>
    </source>
</evidence>
<dbReference type="PROSITE" id="PS00108">
    <property type="entry name" value="PROTEIN_KINASE_ST"/>
    <property type="match status" value="1"/>
</dbReference>
<evidence type="ECO:0000256" key="5">
    <source>
        <dbReference type="ARBA" id="ARBA00022840"/>
    </source>
</evidence>
<dbReference type="InterPro" id="IPR008271">
    <property type="entry name" value="Ser/Thr_kinase_AS"/>
</dbReference>
<gene>
    <name evidence="10" type="primary">CPK3</name>
    <name evidence="10" type="ORF">SNAT2548_LOCUS15766</name>
</gene>
<keyword evidence="2" id="KW-0808">Transferase</keyword>
<dbReference type="Gene3D" id="1.25.40.10">
    <property type="entry name" value="Tetratricopeptide repeat domain"/>
    <property type="match status" value="1"/>
</dbReference>
<dbReference type="InterPro" id="IPR011990">
    <property type="entry name" value="TPR-like_helical_dom_sf"/>
</dbReference>
<proteinExistence type="predicted"/>
<dbReference type="AlphaFoldDB" id="A0A812NMW6"/>
<feature type="repeat" description="PPR" evidence="6">
    <location>
        <begin position="26"/>
        <end position="60"/>
    </location>
</feature>
<dbReference type="Pfam" id="PF00069">
    <property type="entry name" value="Pkinase"/>
    <property type="match status" value="1"/>
</dbReference>
<keyword evidence="11" id="KW-1185">Reference proteome</keyword>
<organism evidence="10 11">
    <name type="scientific">Symbiodinium natans</name>
    <dbReference type="NCBI Taxonomy" id="878477"/>
    <lineage>
        <taxon>Eukaryota</taxon>
        <taxon>Sar</taxon>
        <taxon>Alveolata</taxon>
        <taxon>Dinophyceae</taxon>
        <taxon>Suessiales</taxon>
        <taxon>Symbiodiniaceae</taxon>
        <taxon>Symbiodinium</taxon>
    </lineage>
</organism>
<dbReference type="EMBL" id="CAJNDS010002057">
    <property type="protein sequence ID" value="CAE7299572.1"/>
    <property type="molecule type" value="Genomic_DNA"/>
</dbReference>
<dbReference type="PROSITE" id="PS50011">
    <property type="entry name" value="PROTEIN_KINASE_DOM"/>
    <property type="match status" value="1"/>
</dbReference>
<evidence type="ECO:0000313" key="11">
    <source>
        <dbReference type="Proteomes" id="UP000604046"/>
    </source>
</evidence>
<dbReference type="SMART" id="SM00220">
    <property type="entry name" value="S_TKc"/>
    <property type="match status" value="1"/>
</dbReference>
<feature type="region of interest" description="Disordered" evidence="8">
    <location>
        <begin position="252"/>
        <end position="371"/>
    </location>
</feature>
<dbReference type="InterPro" id="IPR000719">
    <property type="entry name" value="Prot_kinase_dom"/>
</dbReference>
<keyword evidence="3 7" id="KW-0547">Nucleotide-binding</keyword>
<reference evidence="10" key="1">
    <citation type="submission" date="2021-02" db="EMBL/GenBank/DDBJ databases">
        <authorList>
            <person name="Dougan E. K."/>
            <person name="Rhodes N."/>
            <person name="Thang M."/>
            <person name="Chan C."/>
        </authorList>
    </citation>
    <scope>NUCLEOTIDE SEQUENCE</scope>
</reference>
<dbReference type="PANTHER" id="PTHR24349">
    <property type="entry name" value="SERINE/THREONINE-PROTEIN KINASE"/>
    <property type="match status" value="1"/>
</dbReference>